<accession>A0A812DWI4</accession>
<protein>
    <submittedName>
        <fullName evidence="1">Uncharacterized protein</fullName>
    </submittedName>
</protein>
<gene>
    <name evidence="1" type="ORF">SPHA_61149</name>
</gene>
<dbReference type="Proteomes" id="UP000597762">
    <property type="component" value="Unassembled WGS sequence"/>
</dbReference>
<organism evidence="1 2">
    <name type="scientific">Acanthosepion pharaonis</name>
    <name type="common">Pharaoh cuttlefish</name>
    <name type="synonym">Sepia pharaonis</name>
    <dbReference type="NCBI Taxonomy" id="158019"/>
    <lineage>
        <taxon>Eukaryota</taxon>
        <taxon>Metazoa</taxon>
        <taxon>Spiralia</taxon>
        <taxon>Lophotrochozoa</taxon>
        <taxon>Mollusca</taxon>
        <taxon>Cephalopoda</taxon>
        <taxon>Coleoidea</taxon>
        <taxon>Decapodiformes</taxon>
        <taxon>Sepiida</taxon>
        <taxon>Sepiina</taxon>
        <taxon>Sepiidae</taxon>
        <taxon>Acanthosepion</taxon>
    </lineage>
</organism>
<evidence type="ECO:0000313" key="2">
    <source>
        <dbReference type="Proteomes" id="UP000597762"/>
    </source>
</evidence>
<dbReference type="AlphaFoldDB" id="A0A812DWI4"/>
<reference evidence="1" key="1">
    <citation type="submission" date="2021-01" db="EMBL/GenBank/DDBJ databases">
        <authorList>
            <person name="Li R."/>
            <person name="Bekaert M."/>
        </authorList>
    </citation>
    <scope>NUCLEOTIDE SEQUENCE</scope>
    <source>
        <strain evidence="1">Farmed</strain>
    </source>
</reference>
<keyword evidence="2" id="KW-1185">Reference proteome</keyword>
<name>A0A812DWI4_ACAPH</name>
<comment type="caution">
    <text evidence="1">The sequence shown here is derived from an EMBL/GenBank/DDBJ whole genome shotgun (WGS) entry which is preliminary data.</text>
</comment>
<dbReference type="EMBL" id="CAHIKZ030004302">
    <property type="protein sequence ID" value="CAE1309453.1"/>
    <property type="molecule type" value="Genomic_DNA"/>
</dbReference>
<proteinExistence type="predicted"/>
<evidence type="ECO:0000313" key="1">
    <source>
        <dbReference type="EMBL" id="CAE1309453.1"/>
    </source>
</evidence>
<sequence length="229" mass="25570">MMMFLIACPYCIHLEEQRFSYGQIYVACSRVGRGDDVFLIACPYCIPHTLRGAVLLIRPIYVACSRVGRGDDVFLIACPYCILHTLRFSLQPNYVACSIGRGDDVFLIACPWLPYTLRGAALLIRPNYVACSRRSSATHTPNLRSLLPSGRGDDVFLIACPYCIHLEEQRFIRPNYVACSRVGRDDDVFLIACPYMQGASLRGVHAFFIPPRGARSLLPNCGTPRVSRG</sequence>